<feature type="domain" description="MORF/ORRM1/DAG-like MORF" evidence="3">
    <location>
        <begin position="57"/>
        <end position="148"/>
    </location>
</feature>
<accession>A0AAV8SU27</accession>
<organism evidence="4 5">
    <name type="scientific">Erythroxylum novogranatense</name>
    <dbReference type="NCBI Taxonomy" id="1862640"/>
    <lineage>
        <taxon>Eukaryota</taxon>
        <taxon>Viridiplantae</taxon>
        <taxon>Streptophyta</taxon>
        <taxon>Embryophyta</taxon>
        <taxon>Tracheophyta</taxon>
        <taxon>Spermatophyta</taxon>
        <taxon>Magnoliopsida</taxon>
        <taxon>eudicotyledons</taxon>
        <taxon>Gunneridae</taxon>
        <taxon>Pentapetalae</taxon>
        <taxon>rosids</taxon>
        <taxon>fabids</taxon>
        <taxon>Malpighiales</taxon>
        <taxon>Erythroxylaceae</taxon>
        <taxon>Erythroxylum</taxon>
    </lineage>
</organism>
<evidence type="ECO:0000256" key="1">
    <source>
        <dbReference type="ARBA" id="ARBA00022664"/>
    </source>
</evidence>
<evidence type="ECO:0000256" key="2">
    <source>
        <dbReference type="ARBA" id="ARBA00022946"/>
    </source>
</evidence>
<dbReference type="Pfam" id="PF21864">
    <property type="entry name" value="MORF_dom"/>
    <property type="match status" value="1"/>
</dbReference>
<dbReference type="InterPro" id="IPR039206">
    <property type="entry name" value="MORF/ORRM1/DAG-like"/>
</dbReference>
<reference evidence="4 5" key="1">
    <citation type="submission" date="2021-09" db="EMBL/GenBank/DDBJ databases">
        <title>Genomic insights and catalytic innovation underlie evolution of tropane alkaloids biosynthesis.</title>
        <authorList>
            <person name="Wang Y.-J."/>
            <person name="Tian T."/>
            <person name="Huang J.-P."/>
            <person name="Huang S.-X."/>
        </authorList>
    </citation>
    <scope>NUCLEOTIDE SEQUENCE [LARGE SCALE GENOMIC DNA]</scope>
    <source>
        <strain evidence="4">KIB-2018</strain>
        <tissue evidence="4">Leaf</tissue>
    </source>
</reference>
<dbReference type="GO" id="GO:0016554">
    <property type="term" value="P:cytidine to uridine editing"/>
    <property type="evidence" value="ECO:0007669"/>
    <property type="project" value="InterPro"/>
</dbReference>
<dbReference type="Proteomes" id="UP001159364">
    <property type="component" value="Linkage Group LG09"/>
</dbReference>
<dbReference type="GO" id="GO:0080156">
    <property type="term" value="P:mitochondrial mRNA modification"/>
    <property type="evidence" value="ECO:0007669"/>
    <property type="project" value="TreeGrafter"/>
</dbReference>
<dbReference type="PANTHER" id="PTHR31346:SF12">
    <property type="entry name" value="MULTIPLE ORGANELLAR RNA EDITING FACTOR 7, MITOCHONDRIAL"/>
    <property type="match status" value="1"/>
</dbReference>
<keyword evidence="5" id="KW-1185">Reference proteome</keyword>
<dbReference type="AlphaFoldDB" id="A0AAV8SU27"/>
<evidence type="ECO:0000313" key="4">
    <source>
        <dbReference type="EMBL" id="KAJ8755777.1"/>
    </source>
</evidence>
<evidence type="ECO:0000313" key="5">
    <source>
        <dbReference type="Proteomes" id="UP001159364"/>
    </source>
</evidence>
<name>A0AAV8SU27_9ROSI</name>
<sequence length="192" mass="22042">MLRAVRRMLYLTAAMYRSTESFQSSASRLFFSSDSGATNSRTAELTRLSSVLEGCDYEHWLVVMEAPKGYPVRDEIVSRYVKTLAMALGSEEEAKNVIYSVSTKYYYAIGCKVPESLTFKIKSLPSVRWVLPDSYLCYGENGYGGEPFVNGEIAPYNEKHHEEWIRDRDDEKCILNSTKKSRRRKRKKSISN</sequence>
<dbReference type="GO" id="GO:0005739">
    <property type="term" value="C:mitochondrion"/>
    <property type="evidence" value="ECO:0007669"/>
    <property type="project" value="TreeGrafter"/>
</dbReference>
<dbReference type="EMBL" id="JAIWQS010000009">
    <property type="protein sequence ID" value="KAJ8755777.1"/>
    <property type="molecule type" value="Genomic_DNA"/>
</dbReference>
<protein>
    <recommendedName>
        <fullName evidence="3">MORF/ORRM1/DAG-like MORF domain-containing protein</fullName>
    </recommendedName>
</protein>
<proteinExistence type="predicted"/>
<keyword evidence="1" id="KW-0507">mRNA processing</keyword>
<gene>
    <name evidence="4" type="ORF">K2173_024321</name>
</gene>
<keyword evidence="2" id="KW-0809">Transit peptide</keyword>
<evidence type="ECO:0000259" key="3">
    <source>
        <dbReference type="Pfam" id="PF21864"/>
    </source>
</evidence>
<dbReference type="PANTHER" id="PTHR31346">
    <property type="entry name" value="MULTIPLE ORGANELLAR RNA EDITING FACTOR 2, CHLOROPLASTIC-RELATED-RELATED"/>
    <property type="match status" value="1"/>
</dbReference>
<comment type="caution">
    <text evidence="4">The sequence shown here is derived from an EMBL/GenBank/DDBJ whole genome shotgun (WGS) entry which is preliminary data.</text>
</comment>
<dbReference type="InterPro" id="IPR054059">
    <property type="entry name" value="MORF/ORRM1/DAG-like_MORF"/>
</dbReference>
<dbReference type="GO" id="GO:0006397">
    <property type="term" value="P:mRNA processing"/>
    <property type="evidence" value="ECO:0007669"/>
    <property type="project" value="UniProtKB-KW"/>
</dbReference>